<comment type="caution">
    <text evidence="4">The sequence shown here is derived from an EMBL/GenBank/DDBJ whole genome shotgun (WGS) entry which is preliminary data.</text>
</comment>
<gene>
    <name evidence="4" type="ORF">ZOSMA_18G00370</name>
</gene>
<dbReference type="Gene3D" id="3.30.200.20">
    <property type="entry name" value="Phosphorylase Kinase, domain 1"/>
    <property type="match status" value="1"/>
</dbReference>
<dbReference type="GO" id="GO:0007165">
    <property type="term" value="P:signal transduction"/>
    <property type="evidence" value="ECO:0000318"/>
    <property type="project" value="GO_Central"/>
</dbReference>
<dbReference type="GO" id="GO:0004672">
    <property type="term" value="F:protein kinase activity"/>
    <property type="evidence" value="ECO:0000318"/>
    <property type="project" value="GO_Central"/>
</dbReference>
<dbReference type="SUPFAM" id="SSF56112">
    <property type="entry name" value="Protein kinase-like (PK-like)"/>
    <property type="match status" value="1"/>
</dbReference>
<evidence type="ECO:0000256" key="1">
    <source>
        <dbReference type="ARBA" id="ARBA00022741"/>
    </source>
</evidence>
<dbReference type="Pfam" id="PF07714">
    <property type="entry name" value="PK_Tyr_Ser-Thr"/>
    <property type="match status" value="1"/>
</dbReference>
<dbReference type="InterPro" id="IPR011009">
    <property type="entry name" value="Kinase-like_dom_sf"/>
</dbReference>
<dbReference type="GO" id="GO:0005524">
    <property type="term" value="F:ATP binding"/>
    <property type="evidence" value="ECO:0007669"/>
    <property type="project" value="UniProtKB-KW"/>
</dbReference>
<reference evidence="5" key="1">
    <citation type="journal article" date="2016" name="Nature">
        <title>The genome of the seagrass Zostera marina reveals angiosperm adaptation to the sea.</title>
        <authorList>
            <person name="Olsen J.L."/>
            <person name="Rouze P."/>
            <person name="Verhelst B."/>
            <person name="Lin Y.-C."/>
            <person name="Bayer T."/>
            <person name="Collen J."/>
            <person name="Dattolo E."/>
            <person name="De Paoli E."/>
            <person name="Dittami S."/>
            <person name="Maumus F."/>
            <person name="Michel G."/>
            <person name="Kersting A."/>
            <person name="Lauritano C."/>
            <person name="Lohaus R."/>
            <person name="Toepel M."/>
            <person name="Tonon T."/>
            <person name="Vanneste K."/>
            <person name="Amirebrahimi M."/>
            <person name="Brakel J."/>
            <person name="Bostroem C."/>
            <person name="Chovatia M."/>
            <person name="Grimwood J."/>
            <person name="Jenkins J.W."/>
            <person name="Jueterbock A."/>
            <person name="Mraz A."/>
            <person name="Stam W.T."/>
            <person name="Tice H."/>
            <person name="Bornberg-Bauer E."/>
            <person name="Green P.J."/>
            <person name="Pearson G.A."/>
            <person name="Procaccini G."/>
            <person name="Duarte C.M."/>
            <person name="Schmutz J."/>
            <person name="Reusch T.B.H."/>
            <person name="Van de Peer Y."/>
        </authorList>
    </citation>
    <scope>NUCLEOTIDE SEQUENCE [LARGE SCALE GENOMIC DNA]</scope>
    <source>
        <strain evidence="5">cv. Finnish</strain>
    </source>
</reference>
<keyword evidence="2" id="KW-0067">ATP-binding</keyword>
<organism evidence="4 5">
    <name type="scientific">Zostera marina</name>
    <name type="common">Eelgrass</name>
    <dbReference type="NCBI Taxonomy" id="29655"/>
    <lineage>
        <taxon>Eukaryota</taxon>
        <taxon>Viridiplantae</taxon>
        <taxon>Streptophyta</taxon>
        <taxon>Embryophyta</taxon>
        <taxon>Tracheophyta</taxon>
        <taxon>Spermatophyta</taxon>
        <taxon>Magnoliopsida</taxon>
        <taxon>Liliopsida</taxon>
        <taxon>Zosteraceae</taxon>
        <taxon>Zostera</taxon>
    </lineage>
</organism>
<dbReference type="PANTHER" id="PTHR27001">
    <property type="entry name" value="OS01G0253100 PROTEIN"/>
    <property type="match status" value="1"/>
</dbReference>
<dbReference type="STRING" id="29655.A0A0K9PPP8"/>
<dbReference type="PROSITE" id="PS50011">
    <property type="entry name" value="PROTEIN_KINASE_DOM"/>
    <property type="match status" value="1"/>
</dbReference>
<name>A0A0K9PPP8_ZOSMR</name>
<keyword evidence="1" id="KW-0547">Nucleotide-binding</keyword>
<keyword evidence="4" id="KW-0418">Kinase</keyword>
<dbReference type="OrthoDB" id="4062651at2759"/>
<keyword evidence="4" id="KW-0808">Transferase</keyword>
<evidence type="ECO:0000256" key="2">
    <source>
        <dbReference type="ARBA" id="ARBA00022840"/>
    </source>
</evidence>
<feature type="domain" description="Protein kinase" evidence="3">
    <location>
        <begin position="47"/>
        <end position="305"/>
    </location>
</feature>
<dbReference type="GO" id="GO:0005886">
    <property type="term" value="C:plasma membrane"/>
    <property type="evidence" value="ECO:0000318"/>
    <property type="project" value="GO_Central"/>
</dbReference>
<proteinExistence type="predicted"/>
<dbReference type="InterPro" id="IPR001245">
    <property type="entry name" value="Ser-Thr/Tyr_kinase_cat_dom"/>
</dbReference>
<sequence length="305" mass="34989">MPNFRRKFRRAKTRILHVINSFHLLKSDSSQFKIRHFSTRDISRATFGHSLILGEDSNGNIYKAQFSDGLIATVRKAAPTESRSRSSFYREVEYLSRLHHRYLVELRGFSDSHDDRFLVFDYMENGSLKDWLHDPLKTPLDWRTRLHIAISVAAALEYLMFFSNPPAIMTKDFSIASTNVFLDDNLMAKICHVGGSVGSGSGTTPSRFCGEDVMFQYGVLLLELITGQSFESEGEDLMKWIQDTRFSSEIQKMVDSDLGENYDFGEVRCLLNIARLCTSITKDGDQPKISIRQILRYLQNRLVES</sequence>
<dbReference type="InterPro" id="IPR000719">
    <property type="entry name" value="Prot_kinase_dom"/>
</dbReference>
<dbReference type="EMBL" id="LFYR01000692">
    <property type="protein sequence ID" value="KMZ70946.1"/>
    <property type="molecule type" value="Genomic_DNA"/>
</dbReference>
<evidence type="ECO:0000259" key="3">
    <source>
        <dbReference type="PROSITE" id="PS50011"/>
    </source>
</evidence>
<dbReference type="OMA" id="HIAISVA"/>
<dbReference type="PANTHER" id="PTHR27001:SF20">
    <property type="entry name" value="PROTEIN KINASE SUPERFAMILY PROTEIN"/>
    <property type="match status" value="1"/>
</dbReference>
<keyword evidence="5" id="KW-1185">Reference proteome</keyword>
<accession>A0A0K9PPP8</accession>
<dbReference type="AlphaFoldDB" id="A0A0K9PPP8"/>
<dbReference type="Proteomes" id="UP000036987">
    <property type="component" value="Unassembled WGS sequence"/>
</dbReference>
<evidence type="ECO:0000313" key="5">
    <source>
        <dbReference type="Proteomes" id="UP000036987"/>
    </source>
</evidence>
<protein>
    <submittedName>
        <fullName evidence="4">Protein kinase family protein</fullName>
    </submittedName>
</protein>
<dbReference type="Gene3D" id="1.10.510.10">
    <property type="entry name" value="Transferase(Phosphotransferase) domain 1"/>
    <property type="match status" value="2"/>
</dbReference>
<evidence type="ECO:0000313" key="4">
    <source>
        <dbReference type="EMBL" id="KMZ70946.1"/>
    </source>
</evidence>